<feature type="region of interest" description="Disordered" evidence="1">
    <location>
        <begin position="1"/>
        <end position="32"/>
    </location>
</feature>
<feature type="domain" description="DUF4209" evidence="2">
    <location>
        <begin position="544"/>
        <end position="634"/>
    </location>
</feature>
<proteinExistence type="predicted"/>
<feature type="compositionally biased region" description="Basic and acidic residues" evidence="1">
    <location>
        <begin position="1"/>
        <end position="13"/>
    </location>
</feature>
<accession>A0AAD0VSV5</accession>
<reference evidence="4 5" key="1">
    <citation type="submission" date="2018-07" db="EMBL/GenBank/DDBJ databases">
        <title>Complete genome sequence of a Pseudomonas plecoglossicida strain pathogenic to the marine fish, Larimichthys crocea.</title>
        <authorList>
            <person name="Tao Z."/>
        </authorList>
    </citation>
    <scope>NUCLEOTIDE SEQUENCE [LARGE SCALE GENOMIC DNA]</scope>
    <source>
        <strain evidence="4 5">XSDHY-P</strain>
    </source>
</reference>
<dbReference type="Proteomes" id="UP000256503">
    <property type="component" value="Chromosome"/>
</dbReference>
<evidence type="ECO:0000256" key="1">
    <source>
        <dbReference type="SAM" id="MobiDB-lite"/>
    </source>
</evidence>
<dbReference type="InterPro" id="IPR055804">
    <property type="entry name" value="DUF7380"/>
</dbReference>
<sequence>MSDQTRPSEDQDGARGAGQESDIATGMAPVLEAPVAPDTIIDNEPGRSRLEFASVDDFQHTEINRLLETVDTLDFYSLDSELSSRSRQALADKNYSGYRAYRVLMVVCSYHFSVDRQDAFGPRLISDGMRTPIPADIVGEQSQALATIAEIIDHPLLRARVADVAWYNHRNLHRSAGLAITSYCQSIEFYLDDKLSFRYEPPSGLSSKVVDLIERAFHIVASTGKRKTPPEIVLTTWNRLYTYAQKLRCFTSLDRLARLGQSFNLIEWAQVAQDAEKSANTAAAGEYAMAVKVVWELAALAHHQSKDHTGFKRCKLKAIEQTLRMREGVDSFMARASWTRDAIGELRAIPGMHAELEALKAELLELQAQAAHEFSSFQIPMDLSEERQGTINIFKNLTLPEFFYTFARICEVPEKMALHTEIIRGRSDSFLSDLFNGQIYTDALGRVVTQAPTINLNETPPPEWYDHESLRYLDIHYKMWVESRIKPAARTLMTTFPVDDRHLMAIVSASPFVPSGFEDIYALGLARFLQGDMISACHLLFPQLENSLRHVLSDAGIDTSKLNEELLQEDRSLSALLATRREQLESVFGIDLIYTIDLLFNLKGGPCLRHLLAHGKLQSSACYLHSSIYACWLMYYLVCLPLQRVWNTHVAPQLERVSL</sequence>
<evidence type="ECO:0000259" key="2">
    <source>
        <dbReference type="Pfam" id="PF13910"/>
    </source>
</evidence>
<dbReference type="EMBL" id="CP031146">
    <property type="protein sequence ID" value="AXM95758.1"/>
    <property type="molecule type" value="Genomic_DNA"/>
</dbReference>
<dbReference type="Pfam" id="PF13910">
    <property type="entry name" value="DUF4209"/>
    <property type="match status" value="1"/>
</dbReference>
<name>A0AAD0VSV5_PSEDL</name>
<dbReference type="Pfam" id="PF24098">
    <property type="entry name" value="DUF7380"/>
    <property type="match status" value="1"/>
</dbReference>
<evidence type="ECO:0008006" key="6">
    <source>
        <dbReference type="Google" id="ProtNLM"/>
    </source>
</evidence>
<protein>
    <recommendedName>
        <fullName evidence="6">DUF4209 domain-containing protein</fullName>
    </recommendedName>
</protein>
<dbReference type="InterPro" id="IPR025209">
    <property type="entry name" value="DUF4209"/>
</dbReference>
<gene>
    <name evidence="4" type="ORF">DVB73_08110</name>
</gene>
<dbReference type="AlphaFoldDB" id="A0AAD0VSV5"/>
<evidence type="ECO:0000313" key="5">
    <source>
        <dbReference type="Proteomes" id="UP000256503"/>
    </source>
</evidence>
<evidence type="ECO:0000313" key="4">
    <source>
        <dbReference type="EMBL" id="AXM95758.1"/>
    </source>
</evidence>
<organism evidence="4 5">
    <name type="scientific">Pseudomonas plecoglossicida</name>
    <dbReference type="NCBI Taxonomy" id="70775"/>
    <lineage>
        <taxon>Bacteria</taxon>
        <taxon>Pseudomonadati</taxon>
        <taxon>Pseudomonadota</taxon>
        <taxon>Gammaproteobacteria</taxon>
        <taxon>Pseudomonadales</taxon>
        <taxon>Pseudomonadaceae</taxon>
        <taxon>Pseudomonas</taxon>
    </lineage>
</organism>
<dbReference type="RefSeq" id="WP_016393051.1">
    <property type="nucleotide sequence ID" value="NZ_BSOM01000007.1"/>
</dbReference>
<feature type="domain" description="DUF7380" evidence="3">
    <location>
        <begin position="52"/>
        <end position="230"/>
    </location>
</feature>
<evidence type="ECO:0000259" key="3">
    <source>
        <dbReference type="Pfam" id="PF24098"/>
    </source>
</evidence>
<dbReference type="GeneID" id="49613378"/>